<feature type="compositionally biased region" description="Polar residues" evidence="1">
    <location>
        <begin position="939"/>
        <end position="968"/>
    </location>
</feature>
<dbReference type="RefSeq" id="XP_049128288.1">
    <property type="nucleotide sequence ID" value="XM_049272331.1"/>
</dbReference>
<proteinExistence type="predicted"/>
<feature type="region of interest" description="Disordered" evidence="1">
    <location>
        <begin position="724"/>
        <end position="760"/>
    </location>
</feature>
<feature type="region of interest" description="Disordered" evidence="1">
    <location>
        <begin position="414"/>
        <end position="496"/>
    </location>
</feature>
<feature type="compositionally biased region" description="Low complexity" evidence="1">
    <location>
        <begin position="1249"/>
        <end position="1260"/>
    </location>
</feature>
<feature type="compositionally biased region" description="Low complexity" evidence="1">
    <location>
        <begin position="1548"/>
        <end position="1557"/>
    </location>
</feature>
<dbReference type="GeneID" id="73326921"/>
<feature type="region of interest" description="Disordered" evidence="1">
    <location>
        <begin position="999"/>
        <end position="1026"/>
    </location>
</feature>
<dbReference type="EMBL" id="BQXU01000014">
    <property type="protein sequence ID" value="GKT45938.1"/>
    <property type="molecule type" value="Genomic_DNA"/>
</dbReference>
<feature type="compositionally biased region" description="Basic and acidic residues" evidence="1">
    <location>
        <begin position="551"/>
        <end position="568"/>
    </location>
</feature>
<feature type="region of interest" description="Disordered" evidence="1">
    <location>
        <begin position="1049"/>
        <end position="1085"/>
    </location>
</feature>
<feature type="region of interest" description="Disordered" evidence="1">
    <location>
        <begin position="510"/>
        <end position="601"/>
    </location>
</feature>
<feature type="compositionally biased region" description="Basic residues" evidence="1">
    <location>
        <begin position="1053"/>
        <end position="1066"/>
    </location>
</feature>
<reference evidence="2 3" key="1">
    <citation type="submission" date="2022-03" db="EMBL/GenBank/DDBJ databases">
        <title>Genome data of Colletotrichum spp.</title>
        <authorList>
            <person name="Utami Y.D."/>
            <person name="Hiruma K."/>
        </authorList>
    </citation>
    <scope>NUCLEOTIDE SEQUENCE [LARGE SCALE GENOMIC DNA]</scope>
    <source>
        <strain evidence="2 3">MAFF 239500</strain>
    </source>
</reference>
<keyword evidence="3" id="KW-1185">Reference proteome</keyword>
<feature type="compositionally biased region" description="Polar residues" evidence="1">
    <location>
        <begin position="462"/>
        <end position="473"/>
    </location>
</feature>
<feature type="region of interest" description="Disordered" evidence="1">
    <location>
        <begin position="781"/>
        <end position="800"/>
    </location>
</feature>
<accession>A0AA37P266</accession>
<evidence type="ECO:0000313" key="3">
    <source>
        <dbReference type="Proteomes" id="UP001055115"/>
    </source>
</evidence>
<feature type="compositionally biased region" description="Polar residues" evidence="1">
    <location>
        <begin position="727"/>
        <end position="738"/>
    </location>
</feature>
<feature type="compositionally biased region" description="Polar residues" evidence="1">
    <location>
        <begin position="1073"/>
        <end position="1085"/>
    </location>
</feature>
<protein>
    <submittedName>
        <fullName evidence="2">Uncharacterized protein</fullName>
    </submittedName>
</protein>
<feature type="region of interest" description="Disordered" evidence="1">
    <location>
        <begin position="28"/>
        <end position="49"/>
    </location>
</feature>
<feature type="compositionally biased region" description="Basic and acidic residues" evidence="1">
    <location>
        <begin position="1563"/>
        <end position="1581"/>
    </location>
</feature>
<evidence type="ECO:0000313" key="2">
    <source>
        <dbReference type="EMBL" id="GKT45938.1"/>
    </source>
</evidence>
<feature type="compositionally biased region" description="Polar residues" evidence="1">
    <location>
        <begin position="1349"/>
        <end position="1364"/>
    </location>
</feature>
<feature type="compositionally biased region" description="Polar residues" evidence="1">
    <location>
        <begin position="587"/>
        <end position="601"/>
    </location>
</feature>
<feature type="region of interest" description="Disordered" evidence="1">
    <location>
        <begin position="821"/>
        <end position="971"/>
    </location>
</feature>
<gene>
    <name evidence="2" type="ORF">ColSpa_06119</name>
</gene>
<evidence type="ECO:0000256" key="1">
    <source>
        <dbReference type="SAM" id="MobiDB-lite"/>
    </source>
</evidence>
<dbReference type="Proteomes" id="UP001055115">
    <property type="component" value="Unassembled WGS sequence"/>
</dbReference>
<feature type="compositionally biased region" description="Basic and acidic residues" evidence="1">
    <location>
        <begin position="890"/>
        <end position="900"/>
    </location>
</feature>
<feature type="compositionally biased region" description="Basic and acidic residues" evidence="1">
    <location>
        <begin position="526"/>
        <end position="536"/>
    </location>
</feature>
<feature type="compositionally biased region" description="Polar residues" evidence="1">
    <location>
        <begin position="363"/>
        <end position="373"/>
    </location>
</feature>
<sequence length="1581" mass="172082">MASSFHGDQGSFHDRGFLVSSFDRDAQGANSTSPITNARDLPPSHTYHYPGGIPNGYKMVPAKEGEMSRRYVEDNLPISFYSRKETKAIFSTNNGEVPTRGLSMNHVLVFRELDLWSAEELQERANAIRKKHWRSLKSMPQPECWEDLYDYFDCFDIYFHGAQNLWNLILLLFNENENLSRDKIRATAVYVGILCDEWVQNTENKTKLMAFNCWEGDVVSLITSGPWLEFQKLPFIDVMLVRYTLCYRQDQLLGKPWARPNAYPANTGQLVHDTPSGIPPAVSPSTIIVGGAGFSSSQLGFAEVDEATAATHVPARNITTTKKPIVVSGTNSKHKARPWNLGLAADPDSNNRSEDSFPDNRPMSLTSVPSNRNKATEAPAPHITNLGTIRPGFYHYPMRPYGYAFNTPFMTGSNGEPQPYHGPLGPSAPPAQAVPEQQRYGTRHPVNMTPQKPADNRFHNKGYTSPVQSSTASRDGKRIQPPVYQRTTFDDNPSHKYTEKRNVVVHSAFEQGSGQGSSTGPSRFDTGQDARQEHSKTSSAPGDASHGQPRPRGESRGWEKVPHADESIHGPVFRRSPTKENRPRSYSRASSKGDSYCSNQHPKNGSKYAYTPCTCARCEERERSVYIQLNPAPRIAQDVLDAKIHGIMSRWGKVENVKRLQANEHQGGFVCFFVRFSDGSRVREASATNHFSSDELDCIIRIGAMHHSDYGNAMHGIYGHENDQHGSVKSYNGSQQSAWKGHSSGSSHTQPSSVRRDSRAQVSLEQYMVPRPQLPQVLLAKPLQPPGVHGSAAPPPLNIQQGVPQEILGLVGNITSTCNIPKAKTKPTDTEVLQTSAEAESQSKPPSEEVIPDEEQATRTSSPHISDGSPGKGGNKAIVVNLPATPQKPRKADENTHASDETTAPQDNDQLTTPTKKNPCAPNATTTPKNSSSDRQKESQTTTEIAPRGTTTTENSKAVPAQSQSESSYAKGKYRKIFSQNDDLSIEHFDAPVIRMGARHDSSAMSSSSVEERFGEQIDEPRTRAGHEFDNLIDSNQNQDAVHMMILVENSTKKKSNKKPKKKKKAPACANQGEPSSTQQPARDTPINATEKQAPDVPMPLDIEAAEDIDPATLMEVIAKAKRIVAVKEAGSTSTKQIAIDSPANAVPQALVPPVAETAESNTLEATKDKEIFRSEDNDPKNKPEKSDVQESINKSFRANGGGSLRLPKNRKKQPAQLHFADREPSASGGTAGNSSFEALQFTDTELPSAASTAHFSSTTDQEGRSTDGSPGMLSTPATPPSARAVLATPSSSLKEPAAGAEATPKSKILLNPKAKEFVSPTALSTAAAPKKIELAPVPLKPTIHHRNVSQTSSKTSRTLTPGNSPAKEEDNQSDGNAVESSKGKEKSLVSQQGFAMDRDAKSPAVTDGAQVADQQTSGKDAVEMDKNHSCTGEDLPVSQSTPDDDGDWQVQRPKRDFSTKQPKGNSQQTNHKQQQSKQGQQGPKKNRPSPKKQEKQGQSHLQQQRYASSPNTNPVSVGSKAEFPSLPPAPKPVTGLPASSVWGKARSVSTAATASTPNDSITAHKGETASPDCKKDSGKQ</sequence>
<feature type="compositionally biased region" description="Polar residues" evidence="1">
    <location>
        <begin position="1233"/>
        <end position="1246"/>
    </location>
</feature>
<feature type="compositionally biased region" description="Polar residues" evidence="1">
    <location>
        <begin position="831"/>
        <end position="845"/>
    </location>
</feature>
<name>A0AA37P266_9PEZI</name>
<feature type="compositionally biased region" description="Basic and acidic residues" evidence="1">
    <location>
        <begin position="1166"/>
        <end position="1189"/>
    </location>
</feature>
<comment type="caution">
    <text evidence="2">The sequence shown here is derived from an EMBL/GenBank/DDBJ whole genome shotgun (WGS) entry which is preliminary data.</text>
</comment>
<organism evidence="2 3">
    <name type="scientific">Colletotrichum spaethianum</name>
    <dbReference type="NCBI Taxonomy" id="700344"/>
    <lineage>
        <taxon>Eukaryota</taxon>
        <taxon>Fungi</taxon>
        <taxon>Dikarya</taxon>
        <taxon>Ascomycota</taxon>
        <taxon>Pezizomycotina</taxon>
        <taxon>Sordariomycetes</taxon>
        <taxon>Hypocreomycetidae</taxon>
        <taxon>Glomerellales</taxon>
        <taxon>Glomerellaceae</taxon>
        <taxon>Colletotrichum</taxon>
        <taxon>Colletotrichum spaethianum species complex</taxon>
    </lineage>
</organism>
<feature type="compositionally biased region" description="Polar residues" evidence="1">
    <location>
        <begin position="1499"/>
        <end position="1517"/>
    </location>
</feature>
<feature type="compositionally biased region" description="Polar residues" evidence="1">
    <location>
        <begin position="901"/>
        <end position="916"/>
    </location>
</feature>
<feature type="region of interest" description="Disordered" evidence="1">
    <location>
        <begin position="1152"/>
        <end position="1581"/>
    </location>
</feature>
<feature type="region of interest" description="Disordered" evidence="1">
    <location>
        <begin position="328"/>
        <end position="383"/>
    </location>
</feature>
<feature type="compositionally biased region" description="Basic and acidic residues" evidence="1">
    <location>
        <begin position="1010"/>
        <end position="1026"/>
    </location>
</feature>
<feature type="compositionally biased region" description="Low complexity" evidence="1">
    <location>
        <begin position="1465"/>
        <end position="1484"/>
    </location>
</feature>